<evidence type="ECO:0000313" key="1">
    <source>
        <dbReference type="EMBL" id="SKA71205.1"/>
    </source>
</evidence>
<proteinExistence type="predicted"/>
<sequence length="285" mass="33425">MNIINTISNIDDIFISGHFDLSEWKKYMDLYIPGAKEICLKDMIDCQRAGYTWEKDYLPILDGAYNDLGKIDKVVNAFAEVTQNLNDRIYEVFNRTLDVDIYLYLGLCNGAGCVTEVSGKTTILLGIEKIIEFGWYDIDSMNALILHELGHVYQKQYGLFKITTNSEKDSFLWQLFTEGVAMVFEQEILGNFNYFHQDKDNWRNWCESNIELIIRSFCDDLNTMTRDNQRYFGDWVSFENHSDVGYYLGTRFVRFMLEENSFDSIINYGLDKIKEEFDRFIGDKL</sequence>
<name>A0A1T4W2B9_9FIRM</name>
<keyword evidence="2" id="KW-1185">Reference proteome</keyword>
<evidence type="ECO:0000313" key="2">
    <source>
        <dbReference type="Proteomes" id="UP000190814"/>
    </source>
</evidence>
<dbReference type="Proteomes" id="UP000190814">
    <property type="component" value="Unassembled WGS sequence"/>
</dbReference>
<accession>A0A1T4W2B9</accession>
<dbReference type="STRING" id="39495.SAMN02745111_02178"/>
<dbReference type="AlphaFoldDB" id="A0A1T4W2B9"/>
<gene>
    <name evidence="1" type="ORF">SAMN02745111_02178</name>
</gene>
<reference evidence="1 2" key="1">
    <citation type="submission" date="2017-02" db="EMBL/GenBank/DDBJ databases">
        <authorList>
            <person name="Peterson S.W."/>
        </authorList>
    </citation>
    <scope>NUCLEOTIDE SEQUENCE [LARGE SCALE GENOMIC DNA]</scope>
    <source>
        <strain evidence="1 2">ATCC 35992</strain>
    </source>
</reference>
<organism evidence="1 2">
    <name type="scientific">Eubacterium uniforme</name>
    <dbReference type="NCBI Taxonomy" id="39495"/>
    <lineage>
        <taxon>Bacteria</taxon>
        <taxon>Bacillati</taxon>
        <taxon>Bacillota</taxon>
        <taxon>Clostridia</taxon>
        <taxon>Eubacteriales</taxon>
        <taxon>Eubacteriaceae</taxon>
        <taxon>Eubacterium</taxon>
    </lineage>
</organism>
<dbReference type="EMBL" id="FUXZ01000015">
    <property type="protein sequence ID" value="SKA71205.1"/>
    <property type="molecule type" value="Genomic_DNA"/>
</dbReference>
<protein>
    <recommendedName>
        <fullName evidence="3">DUF2268 domain-containing protein</fullName>
    </recommendedName>
</protein>
<evidence type="ECO:0008006" key="3">
    <source>
        <dbReference type="Google" id="ProtNLM"/>
    </source>
</evidence>
<dbReference type="RefSeq" id="WP_078767004.1">
    <property type="nucleotide sequence ID" value="NZ_FUXZ01000015.1"/>
</dbReference>
<dbReference type="OrthoDB" id="2034629at2"/>